<feature type="compositionally biased region" description="Basic and acidic residues" evidence="1">
    <location>
        <begin position="488"/>
        <end position="502"/>
    </location>
</feature>
<protein>
    <submittedName>
        <fullName evidence="2">Uncharacterized protein</fullName>
    </submittedName>
</protein>
<evidence type="ECO:0000313" key="2">
    <source>
        <dbReference type="EMBL" id="XCH39265.1"/>
    </source>
</evidence>
<dbReference type="EMBL" id="PP955094">
    <property type="protein sequence ID" value="XCH39265.1"/>
    <property type="molecule type" value="Genomic_DNA"/>
</dbReference>
<proteinExistence type="predicted"/>
<feature type="compositionally biased region" description="Basic and acidic residues" evidence="1">
    <location>
        <begin position="594"/>
        <end position="635"/>
    </location>
</feature>
<evidence type="ECO:0000256" key="1">
    <source>
        <dbReference type="SAM" id="MobiDB-lite"/>
    </source>
</evidence>
<feature type="compositionally biased region" description="Basic and acidic residues" evidence="1">
    <location>
        <begin position="534"/>
        <end position="553"/>
    </location>
</feature>
<reference evidence="2" key="1">
    <citation type="submission" date="2024-06" db="EMBL/GenBank/DDBJ databases">
        <title>North American crayfish harbour diverse members of the Nudiviridae.</title>
        <authorList>
            <person name="Stratton C."/>
            <person name="Bojko J."/>
        </authorList>
    </citation>
    <scope>NUCLEOTIDE SEQUENCE</scope>
    <source>
        <strain evidence="2">142H</strain>
    </source>
</reference>
<feature type="compositionally biased region" description="Polar residues" evidence="1">
    <location>
        <begin position="686"/>
        <end position="698"/>
    </location>
</feature>
<accession>A0AAU8GE24</accession>
<gene>
    <name evidence="2" type="ORF">FpNV_020</name>
</gene>
<organism evidence="2">
    <name type="scientific">Faxonius propinquus nudivirus</name>
    <dbReference type="NCBI Taxonomy" id="3139431"/>
    <lineage>
        <taxon>Viruses</taxon>
        <taxon>Viruses incertae sedis</taxon>
        <taxon>Naldaviricetes</taxon>
        <taxon>Lefavirales</taxon>
        <taxon>Nudiviridae</taxon>
    </lineage>
</organism>
<feature type="region of interest" description="Disordered" evidence="1">
    <location>
        <begin position="488"/>
        <end position="645"/>
    </location>
</feature>
<sequence length="1158" mass="135558">MSQNDDIESTLSVEEQDSKEISYKWWNDINISKEIYSRKDFKRISQYIIDVTCIPHKDSDKFVIQAEKLLEIIKKQLHKKGGKYYIQKYYYIYYDVLPTLQPICKYCSIPRTKPYTTYLGLYSHFKRAHADKLEELSELEISDNDLEPLAKVIDPLFKNDNIYTSQKIAWIKNSENGENPILTSHKQDQPIIDSSKELFAAISSLQSDNELTTIQTVDYNNTEIEYITETIDKNYQVNNIENLPKNYQIVNNNCNDDTSEKLIPTFQILENAALPMDTIWNQKQCIANSNINNNETYILNDIDITTPYSNTNNITYPISTNAIIRDTQPDPVIDAKLNKMITTLLYNDEYENNKYENNANKHQEISNNIIDSLTESENVQTNSLDTPSTSSTCNNIQQMNSHPLQEIVTHPENINTIDVIKIPDTNKILDIKKTVIIESKINDNIYHNKKLKIAYKDPNTLKQINENVDPTITSNDIFEQISTINENKKRKENEGHIKENKKQKISKISKNQTETIAVNKEDKYPHRKLKRKRDSTDDIKDESEILQDKENNKLSKTKKNIKKQKLEKSIPMKKQSSEEILNSKETIKKKKDLKKKDNLENNYDLRKNEDRNKKNEEEKNKKNENKDKESQEKNPKKSIKNSKTSKNNKLLELFGDDDIDISKEKNYELRNTRQSSQKNNKDNEAKASTSYSKEQNIKSNSMNKRKYIKLPKNDSKLKHLTKKDNANDIKKALTNKLSEEALLNLPWTENVTDYLDNPENKFISHNKNNDKIKNKINQLLDTIDIVNRSEFHKNVKKNLKQLYKQNNLSKKNPNNFFLLPDFAKITTINNFFSKKPNYIATNFKEIYKKYKRYHHIELPTAHKKACILADAKTKKEYNEIIAIPVKVKMFLDKMIAIFKNPFSQLNDYTRLSMTKVKNVINNIIKEYNMTITLSEDFFQNLMALLVKLIYVLFKKTSYIAKLNGHNTGSTITDFGNVLLLDNFPNLPHKHKLNSKDIDSLCSIDRIGKLITHLNYLDLKNKPTTIDQIIELLDAGDLDLFCMIHNKCANNEIFDALRTFMYVTILEIINNIKDCLQDKSFFYKLKEINWDTYKDIIFNAKYYTSKNIVIDILSKTENCLNSNDNTYDKSYFRLMRNEDKIKLYNEFFDEINFVGFKKF</sequence>
<feature type="compositionally biased region" description="Basic and acidic residues" evidence="1">
    <location>
        <begin position="564"/>
        <end position="586"/>
    </location>
</feature>
<feature type="region of interest" description="Disordered" evidence="1">
    <location>
        <begin position="668"/>
        <end position="698"/>
    </location>
</feature>
<name>A0AAU8GE24_9VIRU</name>